<dbReference type="Proteomes" id="UP000017836">
    <property type="component" value="Unassembled WGS sequence"/>
</dbReference>
<dbReference type="HOGENOM" id="CLU_139439_0_0_1"/>
<dbReference type="eggNOG" id="ENOG502SE1E">
    <property type="taxonomic scope" value="Eukaryota"/>
</dbReference>
<name>W1NGR6_AMBTC</name>
<organism evidence="1 2">
    <name type="scientific">Amborella trichopoda</name>
    <dbReference type="NCBI Taxonomy" id="13333"/>
    <lineage>
        <taxon>Eukaryota</taxon>
        <taxon>Viridiplantae</taxon>
        <taxon>Streptophyta</taxon>
        <taxon>Embryophyta</taxon>
        <taxon>Tracheophyta</taxon>
        <taxon>Spermatophyta</taxon>
        <taxon>Magnoliopsida</taxon>
        <taxon>Amborellales</taxon>
        <taxon>Amborellaceae</taxon>
        <taxon>Amborella</taxon>
    </lineage>
</organism>
<keyword evidence="2" id="KW-1185">Reference proteome</keyword>
<dbReference type="Gramene" id="ERM94658">
    <property type="protein sequence ID" value="ERM94658"/>
    <property type="gene ID" value="AMTR_s00011p00211110"/>
</dbReference>
<protein>
    <submittedName>
        <fullName evidence="1">Uncharacterized protein</fullName>
    </submittedName>
</protein>
<evidence type="ECO:0000313" key="2">
    <source>
        <dbReference type="Proteomes" id="UP000017836"/>
    </source>
</evidence>
<dbReference type="PANTHER" id="PTHR35291">
    <property type="entry name" value="PROTEIN SHROOM-LIKE"/>
    <property type="match status" value="1"/>
</dbReference>
<sequence length="117" mass="13086">MSDKRALTAGIIPATFRAIRSKTSVNGYHRLGREAPRKAIKIKNLRFPVKAKKVAALPSNILKPTQKTTGIHPVIDPIVGKGKKKVTSRPEICRYLEYLREGGSWEIGCERPVIYFS</sequence>
<gene>
    <name evidence="1" type="ORF">AMTR_s00011p00211110</name>
</gene>
<dbReference type="EMBL" id="KI397507">
    <property type="protein sequence ID" value="ERM94658.1"/>
    <property type="molecule type" value="Genomic_DNA"/>
</dbReference>
<evidence type="ECO:0000313" key="1">
    <source>
        <dbReference type="EMBL" id="ERM94658.1"/>
    </source>
</evidence>
<proteinExistence type="predicted"/>
<dbReference type="AlphaFoldDB" id="W1NGR6"/>
<dbReference type="PANTHER" id="PTHR35291:SF3">
    <property type="entry name" value="PROTEIN SHROOM-LIKE"/>
    <property type="match status" value="1"/>
</dbReference>
<reference evidence="2" key="1">
    <citation type="journal article" date="2013" name="Science">
        <title>The Amborella genome and the evolution of flowering plants.</title>
        <authorList>
            <consortium name="Amborella Genome Project"/>
        </authorList>
    </citation>
    <scope>NUCLEOTIDE SEQUENCE [LARGE SCALE GENOMIC DNA]</scope>
</reference>
<accession>W1NGR6</accession>